<gene>
    <name evidence="2" type="ordered locus">TMO_0799</name>
</gene>
<reference evidence="2 3" key="1">
    <citation type="journal article" date="2012" name="J. Am. Chem. Soc.">
        <title>Bacterial biosynthesis and maturation of the didemnin anti-cancer agents.</title>
        <authorList>
            <person name="Xu Y."/>
            <person name="Kersten R.D."/>
            <person name="Nam S.J."/>
            <person name="Lu L."/>
            <person name="Al-Suwailem A.M."/>
            <person name="Zheng H."/>
            <person name="Fenical W."/>
            <person name="Dorrestein P.C."/>
            <person name="Moore B.S."/>
            <person name="Qian P.Y."/>
        </authorList>
    </citation>
    <scope>NUCLEOTIDE SEQUENCE [LARGE SCALE GENOMIC DNA]</scope>
    <source>
        <strain evidence="2 3">KA081020-065</strain>
    </source>
</reference>
<evidence type="ECO:0000313" key="3">
    <source>
        <dbReference type="Proteomes" id="UP000005258"/>
    </source>
</evidence>
<dbReference type="Gene3D" id="3.40.630.30">
    <property type="match status" value="1"/>
</dbReference>
<keyword evidence="3" id="KW-1185">Reference proteome</keyword>
<dbReference type="RefSeq" id="WP_014744318.1">
    <property type="nucleotide sequence ID" value="NC_017956.1"/>
</dbReference>
<dbReference type="PROSITE" id="PS51186">
    <property type="entry name" value="GNAT"/>
    <property type="match status" value="1"/>
</dbReference>
<protein>
    <submittedName>
        <fullName evidence="2">Acetyltransferase</fullName>
    </submittedName>
</protein>
<dbReference type="Pfam" id="PF00583">
    <property type="entry name" value="Acetyltransf_1"/>
    <property type="match status" value="1"/>
</dbReference>
<organism evidence="2 3">
    <name type="scientific">Tistrella mobilis (strain KA081020-065)</name>
    <dbReference type="NCBI Taxonomy" id="1110502"/>
    <lineage>
        <taxon>Bacteria</taxon>
        <taxon>Pseudomonadati</taxon>
        <taxon>Pseudomonadota</taxon>
        <taxon>Alphaproteobacteria</taxon>
        <taxon>Geminicoccales</taxon>
        <taxon>Geminicoccaceae</taxon>
        <taxon>Tistrella</taxon>
    </lineage>
</organism>
<dbReference type="InterPro" id="IPR016181">
    <property type="entry name" value="Acyl_CoA_acyltransferase"/>
</dbReference>
<dbReference type="AlphaFoldDB" id="I3TIQ0"/>
<evidence type="ECO:0000259" key="1">
    <source>
        <dbReference type="PROSITE" id="PS51186"/>
    </source>
</evidence>
<dbReference type="GO" id="GO:0016747">
    <property type="term" value="F:acyltransferase activity, transferring groups other than amino-acyl groups"/>
    <property type="evidence" value="ECO:0007669"/>
    <property type="project" value="InterPro"/>
</dbReference>
<dbReference type="CDD" id="cd04301">
    <property type="entry name" value="NAT_SF"/>
    <property type="match status" value="1"/>
</dbReference>
<evidence type="ECO:0000313" key="2">
    <source>
        <dbReference type="EMBL" id="AFK52638.1"/>
    </source>
</evidence>
<sequence>MMNVRQATPEDVTVCVALAEARRDAYEAYEPRFWKKSPDSASACRTWFETLFSDGRSMCFVAEEEGSILGFVIGRGFPTPPVYDPGGATAMIDDFCVVSADRWGDVGRALLRDIRAEMRRQGFAQVVVVSARRDLEKTAFLEEAGLSLASTWWTSAI</sequence>
<dbReference type="HOGENOM" id="CLU_1677075_0_0_5"/>
<dbReference type="KEGG" id="tmo:TMO_0799"/>
<dbReference type="Proteomes" id="UP000005258">
    <property type="component" value="Chromosome"/>
</dbReference>
<feature type="domain" description="N-acetyltransferase" evidence="1">
    <location>
        <begin position="2"/>
        <end position="157"/>
    </location>
</feature>
<accession>I3TIQ0</accession>
<dbReference type="InterPro" id="IPR000182">
    <property type="entry name" value="GNAT_dom"/>
</dbReference>
<name>I3TIQ0_TISMK</name>
<dbReference type="EMBL" id="CP003236">
    <property type="protein sequence ID" value="AFK52638.1"/>
    <property type="molecule type" value="Genomic_DNA"/>
</dbReference>
<proteinExistence type="predicted"/>
<dbReference type="SUPFAM" id="SSF55729">
    <property type="entry name" value="Acyl-CoA N-acyltransferases (Nat)"/>
    <property type="match status" value="1"/>
</dbReference>
<dbReference type="eggNOG" id="COG1247">
    <property type="taxonomic scope" value="Bacteria"/>
</dbReference>